<dbReference type="EC" id="3.1.4.46" evidence="2"/>
<organism evidence="2 3">
    <name type="scientific">Caldibacillus thermoamylovorans</name>
    <dbReference type="NCBI Taxonomy" id="35841"/>
    <lineage>
        <taxon>Bacteria</taxon>
        <taxon>Bacillati</taxon>
        <taxon>Bacillota</taxon>
        <taxon>Bacilli</taxon>
        <taxon>Bacillales</taxon>
        <taxon>Bacillaceae</taxon>
        <taxon>Caldibacillus</taxon>
    </lineage>
</organism>
<feature type="domain" description="GP-PDE" evidence="1">
    <location>
        <begin position="37"/>
        <end position="312"/>
    </location>
</feature>
<sequence length="319" mass="36483">MPIRGSKSVLIAGRSSLYVAKRALCAFLTMKGRIPMTKIYGHRGAKGIYPENTCLSFMKAIEFGVDGIELDVHLTKDGEVVVIHDETLDRTTSGTGWIKDLTLAEIKKVSAGSRYAHLPDYDATWDKEKVPTLKEVLQLLAPYPVELNIELKTDMVAYHHIEEKVHNLVEQYGKGRKVVYSSFHLPTILRMREINSKANIAWLLNEGISLPEDFMKTFHLEALHLNKHVVLPKPQVFRRIFRAIDRLHVDLPKEVKYYVKNRIHDSNTNLLENLSDKIRVWTVNAPNEISQLLKLQVNTIMTDFPSRAIAIKKEQQTHV</sequence>
<dbReference type="CDD" id="cd08563">
    <property type="entry name" value="GDPD_TtGDE_like"/>
    <property type="match status" value="1"/>
</dbReference>
<evidence type="ECO:0000259" key="1">
    <source>
        <dbReference type="PROSITE" id="PS51704"/>
    </source>
</evidence>
<proteinExistence type="predicted"/>
<dbReference type="PANTHER" id="PTHR46211">
    <property type="entry name" value="GLYCEROPHOSPHORYL DIESTER PHOSPHODIESTERASE"/>
    <property type="match status" value="1"/>
</dbReference>
<reference evidence="2 3" key="1">
    <citation type="submission" date="2015-01" db="EMBL/GenBank/DDBJ databases">
        <title>Draft Genome Sequences of Four Bacillus thermoamylovorans Strains, Isolated From Food Products.</title>
        <authorList>
            <person name="Krawcyk A.O."/>
            <person name="Berendsen E.M."/>
            <person name="Eijlander R.T."/>
            <person name="de Jong A."/>
            <person name="Wells-Bennik M."/>
            <person name="Kuipers O.P."/>
        </authorList>
    </citation>
    <scope>NUCLEOTIDE SEQUENCE [LARGE SCALE GENOMIC DNA]</scope>
    <source>
        <strain evidence="2 3">B4167</strain>
    </source>
</reference>
<evidence type="ECO:0000313" key="2">
    <source>
        <dbReference type="EMBL" id="KIO70737.1"/>
    </source>
</evidence>
<comment type="caution">
    <text evidence="2">The sequence shown here is derived from an EMBL/GenBank/DDBJ whole genome shotgun (WGS) entry which is preliminary data.</text>
</comment>
<gene>
    <name evidence="2" type="ORF">B4167_0154</name>
</gene>
<dbReference type="GO" id="GO:0008889">
    <property type="term" value="F:glycerophosphodiester phosphodiesterase activity"/>
    <property type="evidence" value="ECO:0007669"/>
    <property type="project" value="UniProtKB-EC"/>
</dbReference>
<dbReference type="PANTHER" id="PTHR46211:SF14">
    <property type="entry name" value="GLYCEROPHOSPHODIESTER PHOSPHODIESTERASE"/>
    <property type="match status" value="1"/>
</dbReference>
<dbReference type="AlphaFoldDB" id="A0ABD4A2M1"/>
<name>A0ABD4A2M1_9BACI</name>
<accession>A0ABD4A2M1</accession>
<dbReference type="SUPFAM" id="SSF51695">
    <property type="entry name" value="PLC-like phosphodiesterases"/>
    <property type="match status" value="1"/>
</dbReference>
<dbReference type="InterPro" id="IPR030395">
    <property type="entry name" value="GP_PDE_dom"/>
</dbReference>
<evidence type="ECO:0000313" key="3">
    <source>
        <dbReference type="Proteomes" id="UP000032076"/>
    </source>
</evidence>
<dbReference type="InterPro" id="IPR017946">
    <property type="entry name" value="PLC-like_Pdiesterase_TIM-brl"/>
</dbReference>
<dbReference type="Gene3D" id="3.20.20.190">
    <property type="entry name" value="Phosphatidylinositol (PI) phosphodiesterase"/>
    <property type="match status" value="1"/>
</dbReference>
<protein>
    <submittedName>
        <fullName evidence="2">Glycerophosphoryl diester phosphodiesterase</fullName>
        <ecNumber evidence="2">3.1.4.46</ecNumber>
    </submittedName>
</protein>
<dbReference type="EMBL" id="JXLU01000138">
    <property type="protein sequence ID" value="KIO70737.1"/>
    <property type="molecule type" value="Genomic_DNA"/>
</dbReference>
<dbReference type="Pfam" id="PF03009">
    <property type="entry name" value="GDPD"/>
    <property type="match status" value="1"/>
</dbReference>
<dbReference type="Proteomes" id="UP000032076">
    <property type="component" value="Unassembled WGS sequence"/>
</dbReference>
<dbReference type="PROSITE" id="PS51704">
    <property type="entry name" value="GP_PDE"/>
    <property type="match status" value="1"/>
</dbReference>
<keyword evidence="2" id="KW-0378">Hydrolase</keyword>